<evidence type="ECO:0000313" key="2">
    <source>
        <dbReference type="Proteomes" id="UP001240678"/>
    </source>
</evidence>
<accession>A0AAI9Z9I4</accession>
<dbReference type="Proteomes" id="UP001240678">
    <property type="component" value="Unassembled WGS sequence"/>
</dbReference>
<comment type="caution">
    <text evidence="1">The sequence shown here is derived from an EMBL/GenBank/DDBJ whole genome shotgun (WGS) entry which is preliminary data.</text>
</comment>
<organism evidence="1 2">
    <name type="scientific">Colletotrichum costaricense</name>
    <dbReference type="NCBI Taxonomy" id="1209916"/>
    <lineage>
        <taxon>Eukaryota</taxon>
        <taxon>Fungi</taxon>
        <taxon>Dikarya</taxon>
        <taxon>Ascomycota</taxon>
        <taxon>Pezizomycotina</taxon>
        <taxon>Sordariomycetes</taxon>
        <taxon>Hypocreomycetidae</taxon>
        <taxon>Glomerellales</taxon>
        <taxon>Glomerellaceae</taxon>
        <taxon>Colletotrichum</taxon>
        <taxon>Colletotrichum acutatum species complex</taxon>
    </lineage>
</organism>
<proteinExistence type="predicted"/>
<protein>
    <submittedName>
        <fullName evidence="1">Uncharacterized protein</fullName>
    </submittedName>
</protein>
<name>A0AAI9Z9I4_9PEZI</name>
<evidence type="ECO:0000313" key="1">
    <source>
        <dbReference type="EMBL" id="KAK1539368.1"/>
    </source>
</evidence>
<dbReference type="EMBL" id="MOOE01000001">
    <property type="protein sequence ID" value="KAK1539368.1"/>
    <property type="molecule type" value="Genomic_DNA"/>
</dbReference>
<reference evidence="1 2" key="1">
    <citation type="submission" date="2016-10" db="EMBL/GenBank/DDBJ databases">
        <title>The genome sequence of Colletotrichum fioriniae PJ7.</title>
        <authorList>
            <person name="Baroncelli R."/>
        </authorList>
    </citation>
    <scope>NUCLEOTIDE SEQUENCE [LARGE SCALE GENOMIC DNA]</scope>
    <source>
        <strain evidence="1 2">IMI 309622</strain>
    </source>
</reference>
<dbReference type="AlphaFoldDB" id="A0AAI9Z9I4"/>
<gene>
    <name evidence="1" type="ORF">CCOS01_00682</name>
</gene>
<dbReference type="RefSeq" id="XP_060320317.1">
    <property type="nucleotide sequence ID" value="XM_060448879.1"/>
</dbReference>
<dbReference type="GeneID" id="85332426"/>
<keyword evidence="2" id="KW-1185">Reference proteome</keyword>
<sequence>MGLGGHELGCKCRVQVEVQEHLGVCLLSIWRLAVPSVLSLSVSLNLHLSLSLHGVSTCRIPHPSPPGYLFGAPDTLYFVPYSVPPVPLYISSSALPPHTPRCFLLFLLLHQTSNSALLLPLNIFSTPSPYHRPGHLHQPTC</sequence>